<name>A0A6J6B292_9ZZZZ</name>
<feature type="transmembrane region" description="Helical" evidence="2">
    <location>
        <begin position="6"/>
        <end position="25"/>
    </location>
</feature>
<feature type="transmembrane region" description="Helical" evidence="2">
    <location>
        <begin position="32"/>
        <end position="53"/>
    </location>
</feature>
<reference evidence="3" key="1">
    <citation type="submission" date="2020-05" db="EMBL/GenBank/DDBJ databases">
        <authorList>
            <person name="Chiriac C."/>
            <person name="Salcher M."/>
            <person name="Ghai R."/>
            <person name="Kavagutti S V."/>
        </authorList>
    </citation>
    <scope>NUCLEOTIDE SEQUENCE</scope>
</reference>
<dbReference type="GO" id="GO:0008137">
    <property type="term" value="F:NADH dehydrogenase (ubiquinone) activity"/>
    <property type="evidence" value="ECO:0007669"/>
    <property type="project" value="InterPro"/>
</dbReference>
<organism evidence="3">
    <name type="scientific">freshwater metagenome</name>
    <dbReference type="NCBI Taxonomy" id="449393"/>
    <lineage>
        <taxon>unclassified sequences</taxon>
        <taxon>metagenomes</taxon>
        <taxon>ecological metagenomes</taxon>
    </lineage>
</organism>
<feature type="compositionally biased region" description="Basic and acidic residues" evidence="1">
    <location>
        <begin position="192"/>
        <end position="203"/>
    </location>
</feature>
<sequence length="233" mass="24354">MRVEMFTFLLTAAICLAGSAGVVLLRNPVHNALSLVATLFGVAVLFIQQGAYFLAAIQVIVYAGAIVILFLFVIMLLGVDRAEGFDRDPILGQRPAAIAAAVAILGLSLTALLSVGSRVTGQASTLAAIDGSEPNINALAKVLFTDYVFAFEITSVLLTVAVVGAVVLSRKAGPAIDLGEFPEGTTADLLEARHAAKTQRHEAEGDDSQGDDLEGDDPDDGDAEDETTQEALR</sequence>
<dbReference type="InterPro" id="IPR001457">
    <property type="entry name" value="NADH_UbQ/plastoQ_OxRdtase_su6"/>
</dbReference>
<evidence type="ECO:0000256" key="2">
    <source>
        <dbReference type="SAM" id="Phobius"/>
    </source>
</evidence>
<dbReference type="PANTHER" id="PTHR33269:SF19">
    <property type="entry name" value="NADH-QUINONE OXIDOREDUCTASE SUBUNIT J"/>
    <property type="match status" value="1"/>
</dbReference>
<protein>
    <submittedName>
        <fullName evidence="3">Unannotated protein</fullName>
    </submittedName>
</protein>
<keyword evidence="2" id="KW-1133">Transmembrane helix</keyword>
<accession>A0A6J6B292</accession>
<dbReference type="AlphaFoldDB" id="A0A6J6B292"/>
<dbReference type="InterPro" id="IPR042106">
    <property type="entry name" value="Nuo/plastoQ_OxRdtase_6_NuoJ"/>
</dbReference>
<evidence type="ECO:0000313" key="3">
    <source>
        <dbReference type="EMBL" id="CAB4532774.1"/>
    </source>
</evidence>
<feature type="transmembrane region" description="Helical" evidence="2">
    <location>
        <begin position="59"/>
        <end position="77"/>
    </location>
</feature>
<dbReference type="Pfam" id="PF00499">
    <property type="entry name" value="Oxidored_q3"/>
    <property type="match status" value="1"/>
</dbReference>
<dbReference type="Gene3D" id="1.20.120.1200">
    <property type="entry name" value="NADH-ubiquinone/plastoquinone oxidoreductase chain 6, subunit NuoJ"/>
    <property type="match status" value="1"/>
</dbReference>
<feature type="transmembrane region" description="Helical" evidence="2">
    <location>
        <begin position="147"/>
        <end position="168"/>
    </location>
</feature>
<keyword evidence="2" id="KW-0812">Transmembrane</keyword>
<feature type="compositionally biased region" description="Acidic residues" evidence="1">
    <location>
        <begin position="204"/>
        <end position="233"/>
    </location>
</feature>
<evidence type="ECO:0000256" key="1">
    <source>
        <dbReference type="SAM" id="MobiDB-lite"/>
    </source>
</evidence>
<gene>
    <name evidence="3" type="ORF">UFOPK1358_00513</name>
</gene>
<dbReference type="PANTHER" id="PTHR33269">
    <property type="entry name" value="NADH-UBIQUINONE OXIDOREDUCTASE CHAIN 6"/>
    <property type="match status" value="1"/>
</dbReference>
<feature type="region of interest" description="Disordered" evidence="1">
    <location>
        <begin position="192"/>
        <end position="233"/>
    </location>
</feature>
<keyword evidence="2" id="KW-0472">Membrane</keyword>
<feature type="transmembrane region" description="Helical" evidence="2">
    <location>
        <begin position="97"/>
        <end position="116"/>
    </location>
</feature>
<dbReference type="EMBL" id="CAEZSF010000032">
    <property type="protein sequence ID" value="CAB4532774.1"/>
    <property type="molecule type" value="Genomic_DNA"/>
</dbReference>
<proteinExistence type="predicted"/>